<evidence type="ECO:0000313" key="13">
    <source>
        <dbReference type="Proteomes" id="UP001229251"/>
    </source>
</evidence>
<evidence type="ECO:0000256" key="2">
    <source>
        <dbReference type="ARBA" id="ARBA00012220"/>
    </source>
</evidence>
<comment type="pathway">
    <text evidence="1">Sulfur metabolism; glutathione biosynthesis; glutathione from L-cysteine and L-glutamate: step 1/2.</text>
</comment>
<keyword evidence="7" id="KW-0511">Multifunctional enzyme</keyword>
<evidence type="ECO:0000259" key="11">
    <source>
        <dbReference type="PROSITE" id="PS50975"/>
    </source>
</evidence>
<dbReference type="NCBIfam" id="NF002688">
    <property type="entry name" value="PRK02471.1"/>
    <property type="match status" value="1"/>
</dbReference>
<dbReference type="Gene3D" id="3.30.470.20">
    <property type="entry name" value="ATP-grasp fold, B domain"/>
    <property type="match status" value="2"/>
</dbReference>
<dbReference type="PANTHER" id="PTHR38761:SF1">
    <property type="entry name" value="GLUTAMATE--CYSTEINE LIGASE"/>
    <property type="match status" value="1"/>
</dbReference>
<keyword evidence="4 10" id="KW-0317">Glutathione biosynthesis</keyword>
<evidence type="ECO:0000313" key="12">
    <source>
        <dbReference type="EMBL" id="MDK7186836.1"/>
    </source>
</evidence>
<dbReference type="SUPFAM" id="SSF55931">
    <property type="entry name" value="Glutamine synthetase/guanido kinase"/>
    <property type="match status" value="1"/>
</dbReference>
<dbReference type="PROSITE" id="PS50975">
    <property type="entry name" value="ATP_GRASP"/>
    <property type="match status" value="1"/>
</dbReference>
<gene>
    <name evidence="12" type="primary">gshAB</name>
    <name evidence="12" type="ORF">QP433_02470</name>
</gene>
<evidence type="ECO:0000256" key="6">
    <source>
        <dbReference type="ARBA" id="ARBA00022840"/>
    </source>
</evidence>
<dbReference type="InterPro" id="IPR040657">
    <property type="entry name" value="GshAB_ATP-grasp"/>
</dbReference>
<dbReference type="GO" id="GO:0008716">
    <property type="term" value="F:D-alanine-D-alanine ligase activity"/>
    <property type="evidence" value="ECO:0007669"/>
    <property type="project" value="InterPro"/>
</dbReference>
<comment type="similarity">
    <text evidence="10">Belongs to the glutamate--cysteine ligase type 1 family.</text>
</comment>
<proteinExistence type="inferred from homology"/>
<evidence type="ECO:0000256" key="7">
    <source>
        <dbReference type="ARBA" id="ARBA00023268"/>
    </source>
</evidence>
<evidence type="ECO:0000256" key="9">
    <source>
        <dbReference type="PROSITE-ProRule" id="PRU00409"/>
    </source>
</evidence>
<dbReference type="InterPro" id="IPR011761">
    <property type="entry name" value="ATP-grasp"/>
</dbReference>
<reference evidence="12" key="1">
    <citation type="submission" date="2023-05" db="EMBL/GenBank/DDBJ databases">
        <title>Cataloging the Phylogenetic Diversity of Human Bladder Bacteria.</title>
        <authorList>
            <person name="Du J."/>
        </authorList>
    </citation>
    <scope>NUCLEOTIDE SEQUENCE</scope>
    <source>
        <strain evidence="12">UMB1231</strain>
    </source>
</reference>
<dbReference type="EMBL" id="JASOOE010000004">
    <property type="protein sequence ID" value="MDK7186836.1"/>
    <property type="molecule type" value="Genomic_DNA"/>
</dbReference>
<evidence type="ECO:0000256" key="1">
    <source>
        <dbReference type="ARBA" id="ARBA00005006"/>
    </source>
</evidence>
<keyword evidence="6 9" id="KW-0067">ATP-binding</keyword>
<organism evidence="12 13">
    <name type="scientific">Facklamia hominis</name>
    <dbReference type="NCBI Taxonomy" id="178214"/>
    <lineage>
        <taxon>Bacteria</taxon>
        <taxon>Bacillati</taxon>
        <taxon>Bacillota</taxon>
        <taxon>Bacilli</taxon>
        <taxon>Lactobacillales</taxon>
        <taxon>Aerococcaceae</taxon>
        <taxon>Facklamia</taxon>
    </lineage>
</organism>
<evidence type="ECO:0000256" key="10">
    <source>
        <dbReference type="RuleBase" id="RU003544"/>
    </source>
</evidence>
<dbReference type="GO" id="GO:0006750">
    <property type="term" value="P:glutathione biosynthetic process"/>
    <property type="evidence" value="ECO:0007669"/>
    <property type="project" value="UniProtKB-KW"/>
</dbReference>
<dbReference type="Pfam" id="PF04262">
    <property type="entry name" value="Glu_cys_ligase"/>
    <property type="match status" value="1"/>
</dbReference>
<comment type="catalytic activity">
    <reaction evidence="8">
        <text>L-cysteine + L-glutamate + ATP = gamma-L-glutamyl-L-cysteine + ADP + phosphate + H(+)</text>
        <dbReference type="Rhea" id="RHEA:13285"/>
        <dbReference type="ChEBI" id="CHEBI:15378"/>
        <dbReference type="ChEBI" id="CHEBI:29985"/>
        <dbReference type="ChEBI" id="CHEBI:30616"/>
        <dbReference type="ChEBI" id="CHEBI:35235"/>
        <dbReference type="ChEBI" id="CHEBI:43474"/>
        <dbReference type="ChEBI" id="CHEBI:58173"/>
        <dbReference type="ChEBI" id="CHEBI:456216"/>
        <dbReference type="EC" id="6.3.2.2"/>
    </reaction>
</comment>
<dbReference type="InterPro" id="IPR006334">
    <property type="entry name" value="Glut_cys_ligase"/>
</dbReference>
<dbReference type="GO" id="GO:0004357">
    <property type="term" value="F:glutamate-cysteine ligase activity"/>
    <property type="evidence" value="ECO:0007669"/>
    <property type="project" value="UniProtKB-EC"/>
</dbReference>
<dbReference type="Pfam" id="PF18419">
    <property type="entry name" value="ATP-grasp_6"/>
    <property type="match status" value="1"/>
</dbReference>
<keyword evidence="5 9" id="KW-0547">Nucleotide-binding</keyword>
<dbReference type="AlphaFoldDB" id="A0AAJ1Q5C3"/>
<evidence type="ECO:0000256" key="4">
    <source>
        <dbReference type="ARBA" id="ARBA00022684"/>
    </source>
</evidence>
<name>A0AAJ1Q5C3_9LACT</name>
<keyword evidence="3 10" id="KW-0436">Ligase</keyword>
<dbReference type="PANTHER" id="PTHR38761">
    <property type="entry name" value="GLUTAMATE--CYSTEINE LIGASE"/>
    <property type="match status" value="1"/>
</dbReference>
<comment type="caution">
    <text evidence="12">The sequence shown here is derived from an EMBL/GenBank/DDBJ whole genome shotgun (WGS) entry which is preliminary data.</text>
</comment>
<evidence type="ECO:0000256" key="8">
    <source>
        <dbReference type="ARBA" id="ARBA00048819"/>
    </source>
</evidence>
<dbReference type="RefSeq" id="WP_285065426.1">
    <property type="nucleotide sequence ID" value="NZ_JASOOE010000004.1"/>
</dbReference>
<sequence length="765" mass="88945">MNQNKLVFSIKDLALLWQSTVGIEKESLRVTENNQIALTDHPRDWGDRSFHPYLQTDFSESQIELITPPESNSKDILNWLQALHQITYLRLNESDYVERLWPNSMPPSLDHLNKVRPAQLLNSQERHYREYLTDKYGKDVQLLSGIHYNFQINPQLMEQKLKESITTNSESDYIKSKNELYMAFMRKYLYYRWGLTYLLAASPYVDFRYQTKLHGKPHEAVMRSVRQSRYGYKNDDAVTISYQSLEAYINSLESHVKSGRLLLEKELYRDVRMRGSHSVRDLLKEGISYLEFRNFDLNPFTPCGISKEDLDFIKIWIIALLLIDIDFSDQDLELADQRNQSTAEDHPLSNLRQADLLQPLLEMLSSIGLELDRLNATSYYTELVQDKLIQINHPERTRAGFLYNKTPDYTSYQQFMSEIAQLNQKEFLHSPYLLHGFEDLELSTQDLCKKAIELGLKVDWIDPKDQLLRLTYQDHHEFVRNANMTRFDSQVSYFIMDNKLATKKILKEQGLFVPSGQIFDQQTQAKAYYPQVKSKPIVIKPKNTNYGIGITIFNQAYSEADYCEAITEAFKHDQEILVEDYIEGTEIRFYLLNHQLLAACERQPAQVYGDGLHTIDELIDLENQNPLRGKDHRAPMTLLEKGKLEKITLKEQGLDFSSIPQTGQKVYLRRNSNVSSGGIAIDRTDAIHQSYIDYAIQASRALEANFCGVDMIIRDYHHQPKQEGDYAIIEANYNPMASLHLFPGKGKSHDLSLHTLYFLFPELKA</sequence>
<dbReference type="SUPFAM" id="SSF56059">
    <property type="entry name" value="Glutathione synthetase ATP-binding domain-like"/>
    <property type="match status" value="1"/>
</dbReference>
<dbReference type="EC" id="6.3.2.2" evidence="2"/>
<dbReference type="GO" id="GO:0005524">
    <property type="term" value="F:ATP binding"/>
    <property type="evidence" value="ECO:0007669"/>
    <property type="project" value="UniProtKB-UniRule"/>
</dbReference>
<protein>
    <recommendedName>
        <fullName evidence="2">glutamate--cysteine ligase</fullName>
        <ecNumber evidence="2">6.3.2.2</ecNumber>
    </recommendedName>
</protein>
<dbReference type="Pfam" id="PF07478">
    <property type="entry name" value="Dala_Dala_lig_C"/>
    <property type="match status" value="1"/>
</dbReference>
<dbReference type="Proteomes" id="UP001229251">
    <property type="component" value="Unassembled WGS sequence"/>
</dbReference>
<dbReference type="InterPro" id="IPR014746">
    <property type="entry name" value="Gln_synth/guanido_kin_cat_dom"/>
</dbReference>
<dbReference type="InterPro" id="IPR011095">
    <property type="entry name" value="Dala_Dala_lig_C"/>
</dbReference>
<evidence type="ECO:0000256" key="3">
    <source>
        <dbReference type="ARBA" id="ARBA00022598"/>
    </source>
</evidence>
<feature type="domain" description="ATP-grasp" evidence="11">
    <location>
        <begin position="503"/>
        <end position="760"/>
    </location>
</feature>
<dbReference type="GO" id="GO:0005829">
    <property type="term" value="C:cytosol"/>
    <property type="evidence" value="ECO:0007669"/>
    <property type="project" value="TreeGrafter"/>
</dbReference>
<dbReference type="InterPro" id="IPR007370">
    <property type="entry name" value="Glu_cys_ligase"/>
</dbReference>
<dbReference type="GO" id="GO:0046872">
    <property type="term" value="F:metal ion binding"/>
    <property type="evidence" value="ECO:0007669"/>
    <property type="project" value="InterPro"/>
</dbReference>
<accession>A0AAJ1Q5C3</accession>
<evidence type="ECO:0000256" key="5">
    <source>
        <dbReference type="ARBA" id="ARBA00022741"/>
    </source>
</evidence>
<dbReference type="Gene3D" id="3.30.590.20">
    <property type="match status" value="1"/>
</dbReference>